<proteinExistence type="predicted"/>
<name>A0ABT7UKI4_9FIRM</name>
<evidence type="ECO:0000259" key="2">
    <source>
        <dbReference type="Pfam" id="PF12395"/>
    </source>
</evidence>
<dbReference type="InterPro" id="IPR014973">
    <property type="entry name" value="DUF1835"/>
</dbReference>
<dbReference type="Pfam" id="PF12395">
    <property type="entry name" value="DUF3658"/>
    <property type="match status" value="1"/>
</dbReference>
<sequence length="233" mass="27782">MLELCFDINTYHILKILQAENVIDSFHRIIYLYDDLSIGSLNVKNLGERITSLQKLKVNYDFHRMIKNYKDILSQLKNHQQIRIWTSSYAHEKIGFYIICYILCQLKLYDKQIYLCQSAKLHNNKYATMFLTAPDDFVTLMKKAEIIDPSQYIKFAEKLIQENAPLRLKINNQIVSVQINYFDNMILSYKKQFPNISNQDLCSHILFDYHKQNDALMRDDIILNRIKYLKNNH</sequence>
<feature type="domain" description="DUF3658" evidence="2">
    <location>
        <begin position="157"/>
        <end position="229"/>
    </location>
</feature>
<organism evidence="3 4">
    <name type="scientific">Massilimicrobiota timonensis</name>
    <dbReference type="NCBI Taxonomy" id="1776392"/>
    <lineage>
        <taxon>Bacteria</taxon>
        <taxon>Bacillati</taxon>
        <taxon>Bacillota</taxon>
        <taxon>Erysipelotrichia</taxon>
        <taxon>Erysipelotrichales</taxon>
        <taxon>Erysipelotrichaceae</taxon>
        <taxon>Massilimicrobiota</taxon>
    </lineage>
</organism>
<dbReference type="RefSeq" id="WP_289528127.1">
    <property type="nucleotide sequence ID" value="NZ_JAUDCK010000045.1"/>
</dbReference>
<dbReference type="EMBL" id="JAUDCK010000045">
    <property type="protein sequence ID" value="MDM8196656.1"/>
    <property type="molecule type" value="Genomic_DNA"/>
</dbReference>
<evidence type="ECO:0000313" key="4">
    <source>
        <dbReference type="Proteomes" id="UP001529275"/>
    </source>
</evidence>
<dbReference type="Pfam" id="PF08874">
    <property type="entry name" value="DUF1835"/>
    <property type="match status" value="1"/>
</dbReference>
<dbReference type="InterPro" id="IPR022123">
    <property type="entry name" value="DUF3658"/>
</dbReference>
<evidence type="ECO:0000259" key="1">
    <source>
        <dbReference type="Pfam" id="PF08874"/>
    </source>
</evidence>
<gene>
    <name evidence="3" type="ORF">QUV98_10045</name>
</gene>
<comment type="caution">
    <text evidence="3">The sequence shown here is derived from an EMBL/GenBank/DDBJ whole genome shotgun (WGS) entry which is preliminary data.</text>
</comment>
<evidence type="ECO:0000313" key="3">
    <source>
        <dbReference type="EMBL" id="MDM8196656.1"/>
    </source>
</evidence>
<dbReference type="Proteomes" id="UP001529275">
    <property type="component" value="Unassembled WGS sequence"/>
</dbReference>
<feature type="domain" description="DUF1835" evidence="1">
    <location>
        <begin position="3"/>
        <end position="105"/>
    </location>
</feature>
<accession>A0ABT7UKI4</accession>
<reference evidence="4" key="1">
    <citation type="submission" date="2023-06" db="EMBL/GenBank/DDBJ databases">
        <title>Identification and characterization of horizontal gene transfer across gut microbiota members of farm animals based on homology search.</title>
        <authorList>
            <person name="Zeman M."/>
            <person name="Kubasova T."/>
            <person name="Jahodarova E."/>
            <person name="Nykrynova M."/>
            <person name="Rychlik I."/>
        </authorList>
    </citation>
    <scope>NUCLEOTIDE SEQUENCE [LARGE SCALE GENOMIC DNA]</scope>
    <source>
        <strain evidence="4">ET341</strain>
    </source>
</reference>
<protein>
    <submittedName>
        <fullName evidence="3">DUF1835 domain-containing protein</fullName>
    </submittedName>
</protein>
<keyword evidence="4" id="KW-1185">Reference proteome</keyword>